<accession>A0A1G7V5G1</accession>
<dbReference type="AlphaFoldDB" id="A0A1G7V5G1"/>
<keyword evidence="1" id="KW-0472">Membrane</keyword>
<protein>
    <submittedName>
        <fullName evidence="2">ATP synthase protein I</fullName>
    </submittedName>
</protein>
<keyword evidence="1" id="KW-0812">Transmembrane</keyword>
<feature type="transmembrane region" description="Helical" evidence="1">
    <location>
        <begin position="12"/>
        <end position="35"/>
    </location>
</feature>
<dbReference type="RefSeq" id="WP_093169453.1">
    <property type="nucleotide sequence ID" value="NZ_FNCN01000005.1"/>
</dbReference>
<keyword evidence="3" id="KW-1185">Reference proteome</keyword>
<dbReference type="EMBL" id="FNCN01000005">
    <property type="protein sequence ID" value="SDG54190.1"/>
    <property type="molecule type" value="Genomic_DNA"/>
</dbReference>
<dbReference type="OrthoDB" id="3542908at2"/>
<evidence type="ECO:0000313" key="3">
    <source>
        <dbReference type="Proteomes" id="UP000198923"/>
    </source>
</evidence>
<evidence type="ECO:0000313" key="2">
    <source>
        <dbReference type="EMBL" id="SDG54190.1"/>
    </source>
</evidence>
<sequence>MQANDVRVLKSAALPTLAAGVVAVLVAVLLGGATAAFGSGIALGLVALFFTISLVVVSWAGRVSPMAMMTAAVLSYVVKALALIMLLRTFEGATAFDPRAFGWTVIALTVVWTFGEMRGFMKLKMLYVDPEGRVPGQGG</sequence>
<reference evidence="2 3" key="1">
    <citation type="submission" date="2016-10" db="EMBL/GenBank/DDBJ databases">
        <authorList>
            <person name="de Groot N.N."/>
        </authorList>
    </citation>
    <scope>NUCLEOTIDE SEQUENCE [LARGE SCALE GENOMIC DNA]</scope>
    <source>
        <strain evidence="2 3">CPCC 201354</strain>
    </source>
</reference>
<proteinExistence type="predicted"/>
<name>A0A1G7V5G1_9ACTN</name>
<gene>
    <name evidence="2" type="ORF">SAMN05421505_10592</name>
</gene>
<feature type="transmembrane region" description="Helical" evidence="1">
    <location>
        <begin position="67"/>
        <end position="88"/>
    </location>
</feature>
<feature type="transmembrane region" description="Helical" evidence="1">
    <location>
        <begin position="100"/>
        <end position="117"/>
    </location>
</feature>
<organism evidence="2 3">
    <name type="scientific">Sinosporangium album</name>
    <dbReference type="NCBI Taxonomy" id="504805"/>
    <lineage>
        <taxon>Bacteria</taxon>
        <taxon>Bacillati</taxon>
        <taxon>Actinomycetota</taxon>
        <taxon>Actinomycetes</taxon>
        <taxon>Streptosporangiales</taxon>
        <taxon>Streptosporangiaceae</taxon>
        <taxon>Sinosporangium</taxon>
    </lineage>
</organism>
<feature type="transmembrane region" description="Helical" evidence="1">
    <location>
        <begin position="41"/>
        <end position="60"/>
    </location>
</feature>
<evidence type="ECO:0000256" key="1">
    <source>
        <dbReference type="SAM" id="Phobius"/>
    </source>
</evidence>
<keyword evidence="1" id="KW-1133">Transmembrane helix</keyword>
<dbReference type="STRING" id="504805.SAMN05421505_10592"/>
<dbReference type="Proteomes" id="UP000198923">
    <property type="component" value="Unassembled WGS sequence"/>
</dbReference>